<evidence type="ECO:0000313" key="3">
    <source>
        <dbReference type="Proteomes" id="UP000023152"/>
    </source>
</evidence>
<feature type="region of interest" description="Disordered" evidence="1">
    <location>
        <begin position="65"/>
        <end position="86"/>
    </location>
</feature>
<organism evidence="2 3">
    <name type="scientific">Reticulomyxa filosa</name>
    <dbReference type="NCBI Taxonomy" id="46433"/>
    <lineage>
        <taxon>Eukaryota</taxon>
        <taxon>Sar</taxon>
        <taxon>Rhizaria</taxon>
        <taxon>Retaria</taxon>
        <taxon>Foraminifera</taxon>
        <taxon>Monothalamids</taxon>
        <taxon>Reticulomyxidae</taxon>
        <taxon>Reticulomyxa</taxon>
    </lineage>
</organism>
<evidence type="ECO:0000256" key="1">
    <source>
        <dbReference type="SAM" id="MobiDB-lite"/>
    </source>
</evidence>
<name>X6LEB6_RETFI</name>
<dbReference type="AlphaFoldDB" id="X6LEB6"/>
<dbReference type="Proteomes" id="UP000023152">
    <property type="component" value="Unassembled WGS sequence"/>
</dbReference>
<evidence type="ECO:0000313" key="2">
    <source>
        <dbReference type="EMBL" id="ETO00343.1"/>
    </source>
</evidence>
<feature type="non-terminal residue" evidence="2">
    <location>
        <position position="1"/>
    </location>
</feature>
<comment type="caution">
    <text evidence="2">The sequence shown here is derived from an EMBL/GenBank/DDBJ whole genome shotgun (WGS) entry which is preliminary data.</text>
</comment>
<dbReference type="EMBL" id="ASPP01041317">
    <property type="protein sequence ID" value="ETO00343.1"/>
    <property type="molecule type" value="Genomic_DNA"/>
</dbReference>
<reference evidence="2 3" key="1">
    <citation type="journal article" date="2013" name="Curr. Biol.">
        <title>The Genome of the Foraminiferan Reticulomyxa filosa.</title>
        <authorList>
            <person name="Glockner G."/>
            <person name="Hulsmann N."/>
            <person name="Schleicher M."/>
            <person name="Noegel A.A."/>
            <person name="Eichinger L."/>
            <person name="Gallinger C."/>
            <person name="Pawlowski J."/>
            <person name="Sierra R."/>
            <person name="Euteneuer U."/>
            <person name="Pillet L."/>
            <person name="Moustafa A."/>
            <person name="Platzer M."/>
            <person name="Groth M."/>
            <person name="Szafranski K."/>
            <person name="Schliwa M."/>
        </authorList>
    </citation>
    <scope>NUCLEOTIDE SEQUENCE [LARGE SCALE GENOMIC DNA]</scope>
</reference>
<accession>X6LEB6</accession>
<keyword evidence="3" id="KW-1185">Reference proteome</keyword>
<proteinExistence type="predicted"/>
<feature type="compositionally biased region" description="Basic residues" evidence="1">
    <location>
        <begin position="66"/>
        <end position="75"/>
    </location>
</feature>
<gene>
    <name evidence="2" type="ORF">RFI_37104</name>
</gene>
<protein>
    <submittedName>
        <fullName evidence="2">Uncharacterized protein</fullName>
    </submittedName>
</protein>
<sequence length="156" mass="17259">TEDEAEEKEEEEEEEEGAAIVCNGGWTVTTTVGMVVRRAVFLKASLGLIPVGMDTTWLTTLPLNQRRGRRRRRRSKNADAKQTNKIRKNQGGLRLVRLTKGRAEDADLASSLSLPSLSLPLPSLVRTCIDSGGPKGIECFSIIFWYMTGSPKPLEE</sequence>